<dbReference type="Gene3D" id="3.10.10.10">
    <property type="entry name" value="HIV Type 1 Reverse Transcriptase, subunit A, domain 1"/>
    <property type="match status" value="1"/>
</dbReference>
<sequence>MSECNRCPLPNIRDFSQNFGSSTVFSKLKLCQAYYQIPVENEDIPKTVIIPPIGPFEYVQCHLGSKTMHKFFIFHWMYYFVTWRVFIYLEDLLGAFKFPDEHCYNLFHVLSTLQEGSLRLSKNKCMWAKPSLDFLGHNGNGGGDMPINKSSQRHPYPVLISRFLHKPLTRKNMK</sequence>
<dbReference type="InterPro" id="IPR043128">
    <property type="entry name" value="Rev_trsase/Diguanyl_cyclase"/>
</dbReference>
<dbReference type="PANTHER" id="PTHR37984">
    <property type="entry name" value="PROTEIN CBG26694"/>
    <property type="match status" value="1"/>
</dbReference>
<dbReference type="Gene3D" id="3.30.70.270">
    <property type="match status" value="1"/>
</dbReference>
<reference evidence="1" key="1">
    <citation type="submission" date="2014-05" db="EMBL/GenBank/DDBJ databases">
        <authorList>
            <person name="Chronopoulou M."/>
        </authorList>
    </citation>
    <scope>NUCLEOTIDE SEQUENCE</scope>
    <source>
        <tissue evidence="1">Whole organism</tissue>
    </source>
</reference>
<dbReference type="InterPro" id="IPR043502">
    <property type="entry name" value="DNA/RNA_pol_sf"/>
</dbReference>
<dbReference type="GO" id="GO:0071897">
    <property type="term" value="P:DNA biosynthetic process"/>
    <property type="evidence" value="ECO:0007669"/>
    <property type="project" value="UniProtKB-ARBA"/>
</dbReference>
<proteinExistence type="predicted"/>
<dbReference type="EMBL" id="HACA01010844">
    <property type="protein sequence ID" value="CDW28205.1"/>
    <property type="molecule type" value="Transcribed_RNA"/>
</dbReference>
<organism evidence="1">
    <name type="scientific">Lepeophtheirus salmonis</name>
    <name type="common">Salmon louse</name>
    <name type="synonym">Caligus salmonis</name>
    <dbReference type="NCBI Taxonomy" id="72036"/>
    <lineage>
        <taxon>Eukaryota</taxon>
        <taxon>Metazoa</taxon>
        <taxon>Ecdysozoa</taxon>
        <taxon>Arthropoda</taxon>
        <taxon>Crustacea</taxon>
        <taxon>Multicrustacea</taxon>
        <taxon>Hexanauplia</taxon>
        <taxon>Copepoda</taxon>
        <taxon>Siphonostomatoida</taxon>
        <taxon>Caligidae</taxon>
        <taxon>Lepeophtheirus</taxon>
    </lineage>
</organism>
<dbReference type="AlphaFoldDB" id="A0A0K2TQW3"/>
<accession>A0A0K2TQW3</accession>
<dbReference type="SUPFAM" id="SSF56672">
    <property type="entry name" value="DNA/RNA polymerases"/>
    <property type="match status" value="1"/>
</dbReference>
<dbReference type="InterPro" id="IPR050951">
    <property type="entry name" value="Retrovirus_Pol_polyprotein"/>
</dbReference>
<dbReference type="PANTHER" id="PTHR37984:SF5">
    <property type="entry name" value="PROTEIN NYNRIN-LIKE"/>
    <property type="match status" value="1"/>
</dbReference>
<protein>
    <submittedName>
        <fullName evidence="1">Putative LOC101074616 [Takifugu rubripes]</fullName>
    </submittedName>
</protein>
<evidence type="ECO:0000313" key="1">
    <source>
        <dbReference type="EMBL" id="CDW28205.1"/>
    </source>
</evidence>
<name>A0A0K2TQW3_LEPSM</name>